<sequence>MAWDFTDTFRALSTFSNIGVLVLVNVRYPAHQLPHHLASLPSLRDMHLIFHNGCSTEAFAIDVVGRLVLPPTFPPLEYLEVRGLPQHQTSSQHTGSVHAGIAVLAAVSCLSSILTLDVDLHSWDSLATGRSWLPSTSTLAPRLRHLLLFRDASDEAQDAVEDGWVRSFLDAISAVAPGLIRLHLIVGVELHPPVGTLQLRLSSLVEFIGPLRFLPFLSFSGALRILWVATAQCSTPCIGWSVSTAFPPSCRILPLHSLSLLGWCPTVLPFHELLALCPHLTEVSLRLDSSQTFSIPDLVSCGRALSGTSITRISILGCELSGSDIEHVVLAWKQSQPSLVEARVSPTLSWSWGGGILTTARLNPPQPSVPAEYDVVYRLGSRYIS</sequence>
<dbReference type="EMBL" id="JBAHYK010000122">
    <property type="protein sequence ID" value="KAL0578046.1"/>
    <property type="molecule type" value="Genomic_DNA"/>
</dbReference>
<gene>
    <name evidence="1" type="ORF">V5O48_003952</name>
</gene>
<dbReference type="SUPFAM" id="SSF52047">
    <property type="entry name" value="RNI-like"/>
    <property type="match status" value="1"/>
</dbReference>
<keyword evidence="2" id="KW-1185">Reference proteome</keyword>
<dbReference type="Proteomes" id="UP001465976">
    <property type="component" value="Unassembled WGS sequence"/>
</dbReference>
<organism evidence="1 2">
    <name type="scientific">Marasmius crinis-equi</name>
    <dbReference type="NCBI Taxonomy" id="585013"/>
    <lineage>
        <taxon>Eukaryota</taxon>
        <taxon>Fungi</taxon>
        <taxon>Dikarya</taxon>
        <taxon>Basidiomycota</taxon>
        <taxon>Agaricomycotina</taxon>
        <taxon>Agaricomycetes</taxon>
        <taxon>Agaricomycetidae</taxon>
        <taxon>Agaricales</taxon>
        <taxon>Marasmiineae</taxon>
        <taxon>Marasmiaceae</taxon>
        <taxon>Marasmius</taxon>
    </lineage>
</organism>
<evidence type="ECO:0000313" key="2">
    <source>
        <dbReference type="Proteomes" id="UP001465976"/>
    </source>
</evidence>
<evidence type="ECO:0008006" key="3">
    <source>
        <dbReference type="Google" id="ProtNLM"/>
    </source>
</evidence>
<protein>
    <recommendedName>
        <fullName evidence="3">F-box domain-containing protein</fullName>
    </recommendedName>
</protein>
<reference evidence="1 2" key="1">
    <citation type="submission" date="2024-02" db="EMBL/GenBank/DDBJ databases">
        <title>A draft genome for the cacao thread blight pathogen Marasmius crinis-equi.</title>
        <authorList>
            <person name="Cohen S.P."/>
            <person name="Baruah I.K."/>
            <person name="Amoako-Attah I."/>
            <person name="Bukari Y."/>
            <person name="Meinhardt L.W."/>
            <person name="Bailey B.A."/>
        </authorList>
    </citation>
    <scope>NUCLEOTIDE SEQUENCE [LARGE SCALE GENOMIC DNA]</scope>
    <source>
        <strain evidence="1 2">GH-76</strain>
    </source>
</reference>
<evidence type="ECO:0000313" key="1">
    <source>
        <dbReference type="EMBL" id="KAL0578046.1"/>
    </source>
</evidence>
<name>A0ABR3FRG3_9AGAR</name>
<accession>A0ABR3FRG3</accession>
<proteinExistence type="predicted"/>
<comment type="caution">
    <text evidence="1">The sequence shown here is derived from an EMBL/GenBank/DDBJ whole genome shotgun (WGS) entry which is preliminary data.</text>
</comment>